<evidence type="ECO:0000256" key="4">
    <source>
        <dbReference type="ARBA" id="ARBA00019595"/>
    </source>
</evidence>
<dbReference type="EC" id="5.1.3.13" evidence="3 5"/>
<dbReference type="InterPro" id="IPR014710">
    <property type="entry name" value="RmlC-like_jellyroll"/>
</dbReference>
<comment type="function">
    <text evidence="2 5">Catalyzes the epimerization of the C3' and C5'positions of dTDP-6-deoxy-D-xylo-4-hexulose, forming dTDP-6-deoxy-L-lyxo-4-hexulose.</text>
</comment>
<evidence type="ECO:0000256" key="5">
    <source>
        <dbReference type="RuleBase" id="RU364069"/>
    </source>
</evidence>
<reference evidence="7" key="1">
    <citation type="journal article" date="2019" name="Int. J. Syst. Evol. Microbiol.">
        <title>The Global Catalogue of Microorganisms (GCM) 10K type strain sequencing project: providing services to taxonomists for standard genome sequencing and annotation.</title>
        <authorList>
            <consortium name="The Broad Institute Genomics Platform"/>
            <consortium name="The Broad Institute Genome Sequencing Center for Infectious Disease"/>
            <person name="Wu L."/>
            <person name="Ma J."/>
        </authorList>
    </citation>
    <scope>NUCLEOTIDE SEQUENCE [LARGE SCALE GENOMIC DNA]</scope>
    <source>
        <strain evidence="7">CGMCC 1.13718</strain>
    </source>
</reference>
<dbReference type="EMBL" id="JBHSJH010000001">
    <property type="protein sequence ID" value="MFC4892106.1"/>
    <property type="molecule type" value="Genomic_DNA"/>
</dbReference>
<dbReference type="InterPro" id="IPR000888">
    <property type="entry name" value="RmlC-like"/>
</dbReference>
<organism evidence="6 7">
    <name type="scientific">Pseudofrancisella aestuarii</name>
    <dbReference type="NCBI Taxonomy" id="2670347"/>
    <lineage>
        <taxon>Bacteria</taxon>
        <taxon>Pseudomonadati</taxon>
        <taxon>Pseudomonadota</taxon>
        <taxon>Gammaproteobacteria</taxon>
        <taxon>Thiotrichales</taxon>
        <taxon>Francisellaceae</taxon>
        <taxon>Pseudofrancisella</taxon>
    </lineage>
</organism>
<dbReference type="Gene3D" id="2.60.120.10">
    <property type="entry name" value="Jelly Rolls"/>
    <property type="match status" value="1"/>
</dbReference>
<dbReference type="CDD" id="cd00438">
    <property type="entry name" value="cupin_RmlC"/>
    <property type="match status" value="1"/>
</dbReference>
<name>A0ABV9TBB3_9GAMM</name>
<proteinExistence type="inferred from homology"/>
<dbReference type="RefSeq" id="WP_119330186.1">
    <property type="nucleotide sequence ID" value="NZ_JBHSJH010000001.1"/>
</dbReference>
<comment type="caution">
    <text evidence="6">The sequence shown here is derived from an EMBL/GenBank/DDBJ whole genome shotgun (WGS) entry which is preliminary data.</text>
</comment>
<evidence type="ECO:0000256" key="3">
    <source>
        <dbReference type="ARBA" id="ARBA00012098"/>
    </source>
</evidence>
<dbReference type="Proteomes" id="UP001595926">
    <property type="component" value="Unassembled WGS sequence"/>
</dbReference>
<comment type="subunit">
    <text evidence="5">Homodimer.</text>
</comment>
<dbReference type="GO" id="GO:0008830">
    <property type="term" value="F:dTDP-4-dehydrorhamnose 3,5-epimerase activity"/>
    <property type="evidence" value="ECO:0007669"/>
    <property type="project" value="UniProtKB-EC"/>
</dbReference>
<keyword evidence="7" id="KW-1185">Reference proteome</keyword>
<evidence type="ECO:0000256" key="2">
    <source>
        <dbReference type="ARBA" id="ARBA00001997"/>
    </source>
</evidence>
<comment type="catalytic activity">
    <reaction evidence="1 5">
        <text>dTDP-4-dehydro-6-deoxy-alpha-D-glucose = dTDP-4-dehydro-beta-L-rhamnose</text>
        <dbReference type="Rhea" id="RHEA:16969"/>
        <dbReference type="ChEBI" id="CHEBI:57649"/>
        <dbReference type="ChEBI" id="CHEBI:62830"/>
        <dbReference type="EC" id="5.1.3.13"/>
    </reaction>
</comment>
<comment type="pathway">
    <text evidence="5">Carbohydrate biosynthesis; dTDP-L-rhamnose biosynthesis.</text>
</comment>
<accession>A0ABV9TBB3</accession>
<protein>
    <recommendedName>
        <fullName evidence="4 5">dTDP-4-dehydrorhamnose 3,5-epimerase</fullName>
        <ecNumber evidence="3 5">5.1.3.13</ecNumber>
    </recommendedName>
    <alternativeName>
        <fullName evidence="5">Thymidine diphospho-4-keto-rhamnose 3,5-epimerase</fullName>
    </alternativeName>
</protein>
<gene>
    <name evidence="6" type="primary">rfbC</name>
    <name evidence="6" type="ORF">ACFPDQ_03485</name>
</gene>
<dbReference type="InterPro" id="IPR011051">
    <property type="entry name" value="RmlC_Cupin_sf"/>
</dbReference>
<dbReference type="SUPFAM" id="SSF51182">
    <property type="entry name" value="RmlC-like cupins"/>
    <property type="match status" value="1"/>
</dbReference>
<comment type="similarity">
    <text evidence="5">Belongs to the dTDP-4-dehydrorhamnose 3,5-epimerase family.</text>
</comment>
<sequence length="188" mass="21491">MKVINTEIDDVKIIEPQIFGDSRGFFYESFSEKKFQEAIGTKLRFVQDNFSRSRKNVLRGLHHQTENTQGKLVSVLDGEVFDVAVDIRVGSPTFGKSVGVLLSAENRRQLWVPPGFAHGFLVLSESVDFIYKCTDYYNPKAELCIKWDDVDLDIAWPIKENLTISDKDINLAKTFKKAFDLLPKYGDF</sequence>
<keyword evidence="5 6" id="KW-0413">Isomerase</keyword>
<dbReference type="PANTHER" id="PTHR21047">
    <property type="entry name" value="DTDP-6-DEOXY-D-GLUCOSE-3,5 EPIMERASE"/>
    <property type="match status" value="1"/>
</dbReference>
<dbReference type="NCBIfam" id="TIGR01221">
    <property type="entry name" value="rmlC"/>
    <property type="match status" value="1"/>
</dbReference>
<dbReference type="Pfam" id="PF00908">
    <property type="entry name" value="dTDP_sugar_isom"/>
    <property type="match status" value="1"/>
</dbReference>
<evidence type="ECO:0000313" key="6">
    <source>
        <dbReference type="EMBL" id="MFC4892106.1"/>
    </source>
</evidence>
<dbReference type="PANTHER" id="PTHR21047:SF2">
    <property type="entry name" value="THYMIDINE DIPHOSPHO-4-KETO-RHAMNOSE 3,5-EPIMERASE"/>
    <property type="match status" value="1"/>
</dbReference>
<evidence type="ECO:0000256" key="1">
    <source>
        <dbReference type="ARBA" id="ARBA00001298"/>
    </source>
</evidence>
<evidence type="ECO:0000313" key="7">
    <source>
        <dbReference type="Proteomes" id="UP001595926"/>
    </source>
</evidence>